<evidence type="ECO:0000256" key="1">
    <source>
        <dbReference type="SAM" id="MobiDB-lite"/>
    </source>
</evidence>
<evidence type="ECO:0000313" key="2">
    <source>
        <dbReference type="EMBL" id="KAJ8531145.1"/>
    </source>
</evidence>
<gene>
    <name evidence="2" type="ORF">K7X08_025876</name>
</gene>
<sequence length="114" mass="12597">MEFVCYCGATPDVFIGGGGISVSDAELQDIIDSHASTAKDQGRVVVTTPKSDGNKRPRVAEDVNWDKRRRLKMMFYHVTEGLCLSQTKDPNYGKEEMNTQSDEVTEVGQNPKLG</sequence>
<organism evidence="2 3">
    <name type="scientific">Anisodus acutangulus</name>
    <dbReference type="NCBI Taxonomy" id="402998"/>
    <lineage>
        <taxon>Eukaryota</taxon>
        <taxon>Viridiplantae</taxon>
        <taxon>Streptophyta</taxon>
        <taxon>Embryophyta</taxon>
        <taxon>Tracheophyta</taxon>
        <taxon>Spermatophyta</taxon>
        <taxon>Magnoliopsida</taxon>
        <taxon>eudicotyledons</taxon>
        <taxon>Gunneridae</taxon>
        <taxon>Pentapetalae</taxon>
        <taxon>asterids</taxon>
        <taxon>lamiids</taxon>
        <taxon>Solanales</taxon>
        <taxon>Solanaceae</taxon>
        <taxon>Solanoideae</taxon>
        <taxon>Hyoscyameae</taxon>
        <taxon>Anisodus</taxon>
    </lineage>
</organism>
<dbReference type="AlphaFoldDB" id="A0A9Q1QW22"/>
<name>A0A9Q1QW22_9SOLA</name>
<reference evidence="3" key="1">
    <citation type="journal article" date="2023" name="Proc. Natl. Acad. Sci. U.S.A.">
        <title>Genomic and structural basis for evolution of tropane alkaloid biosynthesis.</title>
        <authorList>
            <person name="Wanga Y.-J."/>
            <person name="Taina T."/>
            <person name="Yua J.-Y."/>
            <person name="Lia J."/>
            <person name="Xua B."/>
            <person name="Chenc J."/>
            <person name="D'Auriad J.C."/>
            <person name="Huanga J.-P."/>
            <person name="Huanga S.-X."/>
        </authorList>
    </citation>
    <scope>NUCLEOTIDE SEQUENCE [LARGE SCALE GENOMIC DNA]</scope>
    <source>
        <strain evidence="3">cv. KIB-2019</strain>
    </source>
</reference>
<dbReference type="Proteomes" id="UP001152561">
    <property type="component" value="Unassembled WGS sequence"/>
</dbReference>
<keyword evidence="3" id="KW-1185">Reference proteome</keyword>
<proteinExistence type="predicted"/>
<accession>A0A9Q1QW22</accession>
<evidence type="ECO:0000313" key="3">
    <source>
        <dbReference type="Proteomes" id="UP001152561"/>
    </source>
</evidence>
<protein>
    <submittedName>
        <fullName evidence="2">Uncharacterized protein</fullName>
    </submittedName>
</protein>
<feature type="region of interest" description="Disordered" evidence="1">
    <location>
        <begin position="86"/>
        <end position="114"/>
    </location>
</feature>
<dbReference type="EMBL" id="JAJAGQ010000021">
    <property type="protein sequence ID" value="KAJ8531145.1"/>
    <property type="molecule type" value="Genomic_DNA"/>
</dbReference>
<comment type="caution">
    <text evidence="2">The sequence shown here is derived from an EMBL/GenBank/DDBJ whole genome shotgun (WGS) entry which is preliminary data.</text>
</comment>